<dbReference type="AlphaFoldDB" id="A0A8K0RP35"/>
<sequence length="460" mass="52280">MERPSDSWSDLTSLDQDSEKYKQIHTIISLADFCYLEKRGLEARTHIHPALSANIKCSINTSRFNLGFHNLVLELSFTDNIYWIARIPYKGFKDDDRTSMLSEIATMKIVKKHTKLPIPQVFDFEASANQAFGYPYILLEYLGGRTPKDLLVRSIPLVYHEKVAKQLAEVFAELQNLTFSRIGRLWCGEDAEQPIEIIGMAWHASPGPLETSFEYFYNQRQSENREAATAHEDDPDWLTACWVLKLSLCQIIVEDRARGPFPLCHLDLHYGNMLLDDEYNLKAVIDWSNAQAAPLEQLSVCPEFSISPALSDEQNKPARELKASVVRHLKDTESAQESKVTLNSLDKDGASSLHLTRLSDYLASRSSELALRQYLSSPVSLMLDSKGMAQLLYGDVITWEQLKDIYDWGGDGNCDIILVDSSQKFKVVDVWLNGSPFREGWNRTHKPNPESAADVQRKNE</sequence>
<proteinExistence type="predicted"/>
<dbReference type="InterPro" id="IPR002575">
    <property type="entry name" value="Aminoglycoside_PTrfase"/>
</dbReference>
<comment type="caution">
    <text evidence="3">The sequence shown here is derived from an EMBL/GenBank/DDBJ whole genome shotgun (WGS) entry which is preliminary data.</text>
</comment>
<keyword evidence="3" id="KW-0808">Transferase</keyword>
<dbReference type="Proteomes" id="UP000813427">
    <property type="component" value="Unassembled WGS sequence"/>
</dbReference>
<dbReference type="InterPro" id="IPR051678">
    <property type="entry name" value="AGP_Transferase"/>
</dbReference>
<dbReference type="OrthoDB" id="10003767at2759"/>
<evidence type="ECO:0000259" key="2">
    <source>
        <dbReference type="Pfam" id="PF01636"/>
    </source>
</evidence>
<gene>
    <name evidence="3" type="ORF">BKA59DRAFT_560424</name>
</gene>
<keyword evidence="4" id="KW-1185">Reference proteome</keyword>
<dbReference type="SUPFAM" id="SSF56112">
    <property type="entry name" value="Protein kinase-like (PK-like)"/>
    <property type="match status" value="1"/>
</dbReference>
<dbReference type="Pfam" id="PF01636">
    <property type="entry name" value="APH"/>
    <property type="match status" value="1"/>
</dbReference>
<dbReference type="PANTHER" id="PTHR21310">
    <property type="entry name" value="AMINOGLYCOSIDE PHOSPHOTRANSFERASE-RELATED-RELATED"/>
    <property type="match status" value="1"/>
</dbReference>
<dbReference type="Gene3D" id="3.90.1200.10">
    <property type="match status" value="1"/>
</dbReference>
<feature type="domain" description="Aminoglycoside phosphotransferase" evidence="2">
    <location>
        <begin position="63"/>
        <end position="294"/>
    </location>
</feature>
<reference evidence="3" key="1">
    <citation type="journal article" date="2021" name="Nat. Commun.">
        <title>Genetic determinants of endophytism in the Arabidopsis root mycobiome.</title>
        <authorList>
            <person name="Mesny F."/>
            <person name="Miyauchi S."/>
            <person name="Thiergart T."/>
            <person name="Pickel B."/>
            <person name="Atanasova L."/>
            <person name="Karlsson M."/>
            <person name="Huettel B."/>
            <person name="Barry K.W."/>
            <person name="Haridas S."/>
            <person name="Chen C."/>
            <person name="Bauer D."/>
            <person name="Andreopoulos W."/>
            <person name="Pangilinan J."/>
            <person name="LaButti K."/>
            <person name="Riley R."/>
            <person name="Lipzen A."/>
            <person name="Clum A."/>
            <person name="Drula E."/>
            <person name="Henrissat B."/>
            <person name="Kohler A."/>
            <person name="Grigoriev I.V."/>
            <person name="Martin F.M."/>
            <person name="Hacquard S."/>
        </authorList>
    </citation>
    <scope>NUCLEOTIDE SEQUENCE</scope>
    <source>
        <strain evidence="3">MPI-SDFR-AT-0068</strain>
    </source>
</reference>
<organism evidence="3 4">
    <name type="scientific">Fusarium tricinctum</name>
    <dbReference type="NCBI Taxonomy" id="61284"/>
    <lineage>
        <taxon>Eukaryota</taxon>
        <taxon>Fungi</taxon>
        <taxon>Dikarya</taxon>
        <taxon>Ascomycota</taxon>
        <taxon>Pezizomycotina</taxon>
        <taxon>Sordariomycetes</taxon>
        <taxon>Hypocreomycetidae</taxon>
        <taxon>Hypocreales</taxon>
        <taxon>Nectriaceae</taxon>
        <taxon>Fusarium</taxon>
        <taxon>Fusarium tricinctum species complex</taxon>
    </lineage>
</organism>
<protein>
    <submittedName>
        <fullName evidence="3">Kinase-like domain-containing protein</fullName>
    </submittedName>
</protein>
<accession>A0A8K0RP35</accession>
<evidence type="ECO:0000313" key="4">
    <source>
        <dbReference type="Proteomes" id="UP000813427"/>
    </source>
</evidence>
<feature type="region of interest" description="Disordered" evidence="1">
    <location>
        <begin position="441"/>
        <end position="460"/>
    </location>
</feature>
<evidence type="ECO:0000313" key="3">
    <source>
        <dbReference type="EMBL" id="KAH7233705.1"/>
    </source>
</evidence>
<name>A0A8K0RP35_9HYPO</name>
<dbReference type="GO" id="GO:0016301">
    <property type="term" value="F:kinase activity"/>
    <property type="evidence" value="ECO:0007669"/>
    <property type="project" value="UniProtKB-KW"/>
</dbReference>
<dbReference type="EMBL" id="JAGPXF010000008">
    <property type="protein sequence ID" value="KAH7233705.1"/>
    <property type="molecule type" value="Genomic_DNA"/>
</dbReference>
<dbReference type="PANTHER" id="PTHR21310:SF15">
    <property type="entry name" value="AMINOGLYCOSIDE PHOSPHOTRANSFERASE DOMAIN-CONTAINING PROTEIN"/>
    <property type="match status" value="1"/>
</dbReference>
<dbReference type="InterPro" id="IPR011009">
    <property type="entry name" value="Kinase-like_dom_sf"/>
</dbReference>
<keyword evidence="3" id="KW-0418">Kinase</keyword>
<evidence type="ECO:0000256" key="1">
    <source>
        <dbReference type="SAM" id="MobiDB-lite"/>
    </source>
</evidence>